<feature type="transmembrane region" description="Helical" evidence="1">
    <location>
        <begin position="41"/>
        <end position="63"/>
    </location>
</feature>
<proteinExistence type="predicted"/>
<organism evidence="2 3">
    <name type="scientific">Steccherinum ochraceum</name>
    <dbReference type="NCBI Taxonomy" id="92696"/>
    <lineage>
        <taxon>Eukaryota</taxon>
        <taxon>Fungi</taxon>
        <taxon>Dikarya</taxon>
        <taxon>Basidiomycota</taxon>
        <taxon>Agaricomycotina</taxon>
        <taxon>Agaricomycetes</taxon>
        <taxon>Polyporales</taxon>
        <taxon>Steccherinaceae</taxon>
        <taxon>Steccherinum</taxon>
    </lineage>
</organism>
<reference evidence="2 3" key="1">
    <citation type="submission" date="2018-11" db="EMBL/GenBank/DDBJ databases">
        <title>Genome assembly of Steccherinum ochraceum LE-BIN_3174, the white-rot fungus of the Steccherinaceae family (The Residual Polyporoid clade, Polyporales, Basidiomycota).</title>
        <authorList>
            <person name="Fedorova T.V."/>
            <person name="Glazunova O.A."/>
            <person name="Landesman E.O."/>
            <person name="Moiseenko K.V."/>
            <person name="Psurtseva N.V."/>
            <person name="Savinova O.S."/>
            <person name="Shakhova N.V."/>
            <person name="Tyazhelova T.V."/>
            <person name="Vasina D.V."/>
        </authorList>
    </citation>
    <scope>NUCLEOTIDE SEQUENCE [LARGE SCALE GENOMIC DNA]</scope>
    <source>
        <strain evidence="2 3">LE-BIN_3174</strain>
    </source>
</reference>
<feature type="transmembrane region" description="Helical" evidence="1">
    <location>
        <begin position="208"/>
        <end position="232"/>
    </location>
</feature>
<feature type="transmembrane region" description="Helical" evidence="1">
    <location>
        <begin position="166"/>
        <end position="187"/>
    </location>
</feature>
<keyword evidence="1" id="KW-1133">Transmembrane helix</keyword>
<comment type="caution">
    <text evidence="2">The sequence shown here is derived from an EMBL/GenBank/DDBJ whole genome shotgun (WGS) entry which is preliminary data.</text>
</comment>
<dbReference type="EMBL" id="RWJN01000498">
    <property type="protein sequence ID" value="TCD61156.1"/>
    <property type="molecule type" value="Genomic_DNA"/>
</dbReference>
<feature type="transmembrane region" description="Helical" evidence="1">
    <location>
        <begin position="125"/>
        <end position="146"/>
    </location>
</feature>
<keyword evidence="3" id="KW-1185">Reference proteome</keyword>
<feature type="transmembrane region" description="Helical" evidence="1">
    <location>
        <begin position="95"/>
        <end position="118"/>
    </location>
</feature>
<feature type="transmembrane region" description="Helical" evidence="1">
    <location>
        <begin position="244"/>
        <end position="262"/>
    </location>
</feature>
<evidence type="ECO:0000313" key="2">
    <source>
        <dbReference type="EMBL" id="TCD61156.1"/>
    </source>
</evidence>
<dbReference type="OrthoDB" id="3354175at2759"/>
<evidence type="ECO:0000256" key="1">
    <source>
        <dbReference type="SAM" id="Phobius"/>
    </source>
</evidence>
<gene>
    <name evidence="2" type="ORF">EIP91_008836</name>
</gene>
<accession>A0A4R0R4K4</accession>
<feature type="transmembrane region" description="Helical" evidence="1">
    <location>
        <begin position="6"/>
        <end position="34"/>
    </location>
</feature>
<sequence>MTSLAYVAIISTSVQGFMLGFAVFTTGLTIFMLVRDRRRRSINYGMIAASCTLLALSVGEFAIDIDRLVRGFVTVGPYQPGGTWLFFYSVTDYTFIVKACLYPVQILILDGVVIYRAYVAWQSLLAVLIPCVGWCGLLASAIGLIYSMATIPQYPEAVYLTRNPPWIYALYCATLATNFTATALLAFRIWRVNHRASEFQRSYSRLRILFRVVIESGLVYTVLNLALLIAFRTNSIAVFYLRDMLSPTIPIVFNMILIRVGFSSGRGLSVLGVEVTNAVSTVDLQWRFAPHTINDRHTVVGRKSVVLDLSGSVGGVHGSELLTSKVKDPEALHLEEESLVIAGKAVMGE</sequence>
<keyword evidence="1" id="KW-0472">Membrane</keyword>
<dbReference type="AlphaFoldDB" id="A0A4R0R4K4"/>
<name>A0A4R0R4K4_9APHY</name>
<evidence type="ECO:0000313" key="3">
    <source>
        <dbReference type="Proteomes" id="UP000292702"/>
    </source>
</evidence>
<evidence type="ECO:0008006" key="4">
    <source>
        <dbReference type="Google" id="ProtNLM"/>
    </source>
</evidence>
<keyword evidence="1" id="KW-0812">Transmembrane</keyword>
<protein>
    <recommendedName>
        <fullName evidence="4">G-protein coupled receptors family 1 profile domain-containing protein</fullName>
    </recommendedName>
</protein>
<dbReference type="STRING" id="92696.A0A4R0R4K4"/>
<dbReference type="Proteomes" id="UP000292702">
    <property type="component" value="Unassembled WGS sequence"/>
</dbReference>